<evidence type="ECO:0000256" key="1">
    <source>
        <dbReference type="SAM" id="MobiDB-lite"/>
    </source>
</evidence>
<feature type="compositionally biased region" description="Basic residues" evidence="1">
    <location>
        <begin position="1"/>
        <end position="12"/>
    </location>
</feature>
<feature type="transmembrane region" description="Helical" evidence="2">
    <location>
        <begin position="224"/>
        <end position="252"/>
    </location>
</feature>
<reference evidence="3 4" key="1">
    <citation type="journal article" date="2017" name="ISME J.">
        <title>Potential for microbial H2 and metal transformations associated with novel bacteria and archaea in deep terrestrial subsurface sediments.</title>
        <authorList>
            <person name="Hernsdorf A.W."/>
            <person name="Amano Y."/>
            <person name="Miyakawa K."/>
            <person name="Ise K."/>
            <person name="Suzuki Y."/>
            <person name="Anantharaman K."/>
            <person name="Probst A."/>
            <person name="Burstein D."/>
            <person name="Thomas B.C."/>
            <person name="Banfield J.F."/>
        </authorList>
    </citation>
    <scope>NUCLEOTIDE SEQUENCE [LARGE SCALE GENOMIC DNA]</scope>
    <source>
        <strain evidence="3">HGW-Actinobacteria-3</strain>
    </source>
</reference>
<evidence type="ECO:0000313" key="3">
    <source>
        <dbReference type="EMBL" id="PKQ27895.1"/>
    </source>
</evidence>
<comment type="caution">
    <text evidence="3">The sequence shown here is derived from an EMBL/GenBank/DDBJ whole genome shotgun (WGS) entry which is preliminary data.</text>
</comment>
<protein>
    <submittedName>
        <fullName evidence="3">Uncharacterized protein</fullName>
    </submittedName>
</protein>
<evidence type="ECO:0000256" key="2">
    <source>
        <dbReference type="SAM" id="Phobius"/>
    </source>
</evidence>
<name>A0A2N3G597_9ACTN</name>
<dbReference type="AlphaFoldDB" id="A0A2N3G597"/>
<keyword evidence="2" id="KW-0812">Transmembrane</keyword>
<organism evidence="3 4">
    <name type="scientific">Candidatus Anoxymicrobium japonicum</name>
    <dbReference type="NCBI Taxonomy" id="2013648"/>
    <lineage>
        <taxon>Bacteria</taxon>
        <taxon>Bacillati</taxon>
        <taxon>Actinomycetota</taxon>
        <taxon>Candidatus Geothermincolia</taxon>
        <taxon>Candidatus Geothermincolales</taxon>
        <taxon>Candidatus Anoxymicrobiaceae</taxon>
        <taxon>Candidatus Anoxymicrobium</taxon>
    </lineage>
</organism>
<evidence type="ECO:0000313" key="4">
    <source>
        <dbReference type="Proteomes" id="UP000233654"/>
    </source>
</evidence>
<feature type="transmembrane region" description="Helical" evidence="2">
    <location>
        <begin position="290"/>
        <end position="310"/>
    </location>
</feature>
<dbReference type="EMBL" id="PHEX01000045">
    <property type="protein sequence ID" value="PKQ27895.1"/>
    <property type="molecule type" value="Genomic_DNA"/>
</dbReference>
<feature type="transmembrane region" description="Helical" evidence="2">
    <location>
        <begin position="258"/>
        <end position="278"/>
    </location>
</feature>
<proteinExistence type="predicted"/>
<keyword evidence="2" id="KW-0472">Membrane</keyword>
<dbReference type="Proteomes" id="UP000233654">
    <property type="component" value="Unassembled WGS sequence"/>
</dbReference>
<gene>
    <name evidence="3" type="ORF">CVT63_05550</name>
</gene>
<feature type="region of interest" description="Disordered" evidence="1">
    <location>
        <begin position="1"/>
        <end position="36"/>
    </location>
</feature>
<feature type="transmembrane region" description="Helical" evidence="2">
    <location>
        <begin position="316"/>
        <end position="336"/>
    </location>
</feature>
<feature type="transmembrane region" description="Helical" evidence="2">
    <location>
        <begin position="62"/>
        <end position="82"/>
    </location>
</feature>
<feature type="transmembrane region" description="Helical" evidence="2">
    <location>
        <begin position="133"/>
        <end position="154"/>
    </location>
</feature>
<accession>A0A2N3G597</accession>
<keyword evidence="2" id="KW-1133">Transmembrane helix</keyword>
<sequence length="337" mass="37522">MAKKKKKKKSTGARKSSYAMGKRVESELENDSSVTRRGKDVAVEPASAQWNIVRRGTLEMKVFLALIAVLTVAALFQYPLAIQDATTYYNKLKKEYPAALEKFKEKYETPAEQKKHSREKPIQPRKPVFADFLVYQALFLVIQGALFAFVGLNVQRRTDLKTPLLDKVGVNEAGASDLRDLLSWSVPFGIAALVPPLISTFIGKSLGFIQGVEFRKMPAWKFSLSYINIAISNEILFTFLVFSAFVYFFSIYRERLKVGSHMAAIAAASALCCGYIYWISVAAGEKPATAAMSAVFLALSLVTVLGYLYWRKGLEYSLLAGAIGFGLYPFLARVIVR</sequence>